<dbReference type="InterPro" id="IPR002068">
    <property type="entry name" value="A-crystallin/Hsp20_dom"/>
</dbReference>
<comment type="caution">
    <text evidence="4">The sequence shown here is derived from an EMBL/GenBank/DDBJ whole genome shotgun (WGS) entry which is preliminary data.</text>
</comment>
<keyword evidence="5" id="KW-1185">Reference proteome</keyword>
<name>A0A2U2J3W3_9SPHN</name>
<evidence type="ECO:0000313" key="4">
    <source>
        <dbReference type="EMBL" id="PWG03017.1"/>
    </source>
</evidence>
<accession>A0A2U2J3W3</accession>
<dbReference type="SUPFAM" id="SSF49764">
    <property type="entry name" value="HSP20-like chaperones"/>
    <property type="match status" value="1"/>
</dbReference>
<dbReference type="CDD" id="cd06464">
    <property type="entry name" value="ACD_sHsps-like"/>
    <property type="match status" value="1"/>
</dbReference>
<sequence length="167" mass="18733">MRPDQSTTPRTVRRALPAFTEQLFEPFGRLRSELDRLFDEVPSRMPALQFGRTGPTAPVPALEMTESDEAYKLTAELPGIDAANVEVTVAEGVLTITGEKKEEREEKEKNYYFSERSYGSFQRSLQLPGDAAADKITARSKDGVLTITLPKDEKANARKRRIEIDAK</sequence>
<dbReference type="PANTHER" id="PTHR11527">
    <property type="entry name" value="HEAT-SHOCK PROTEIN 20 FAMILY MEMBER"/>
    <property type="match status" value="1"/>
</dbReference>
<evidence type="ECO:0000256" key="2">
    <source>
        <dbReference type="RuleBase" id="RU003616"/>
    </source>
</evidence>
<dbReference type="Gene3D" id="2.60.40.790">
    <property type="match status" value="1"/>
</dbReference>
<evidence type="ECO:0000259" key="3">
    <source>
        <dbReference type="PROSITE" id="PS01031"/>
    </source>
</evidence>
<organism evidence="4 5">
    <name type="scientific">Allosphingosinicella humi</name>
    <dbReference type="NCBI Taxonomy" id="2068657"/>
    <lineage>
        <taxon>Bacteria</taxon>
        <taxon>Pseudomonadati</taxon>
        <taxon>Pseudomonadota</taxon>
        <taxon>Alphaproteobacteria</taxon>
        <taxon>Sphingomonadales</taxon>
        <taxon>Sphingomonadaceae</taxon>
        <taxon>Allosphingosinicella</taxon>
    </lineage>
</organism>
<comment type="similarity">
    <text evidence="1 2">Belongs to the small heat shock protein (HSP20) family.</text>
</comment>
<dbReference type="PROSITE" id="PS01031">
    <property type="entry name" value="SHSP"/>
    <property type="match status" value="1"/>
</dbReference>
<dbReference type="InterPro" id="IPR008978">
    <property type="entry name" value="HSP20-like_chaperone"/>
</dbReference>
<proteinExistence type="inferred from homology"/>
<protein>
    <submittedName>
        <fullName evidence="4">Hsp20/alpha crystallin family protein</fullName>
    </submittedName>
</protein>
<evidence type="ECO:0000313" key="5">
    <source>
        <dbReference type="Proteomes" id="UP000245916"/>
    </source>
</evidence>
<dbReference type="Proteomes" id="UP000245916">
    <property type="component" value="Unassembled WGS sequence"/>
</dbReference>
<feature type="domain" description="SHSP" evidence="3">
    <location>
        <begin position="53"/>
        <end position="167"/>
    </location>
</feature>
<gene>
    <name evidence="4" type="ORF">DF286_09160</name>
</gene>
<dbReference type="InterPro" id="IPR031107">
    <property type="entry name" value="Small_HSP"/>
</dbReference>
<dbReference type="OrthoDB" id="9808910at2"/>
<dbReference type="AlphaFoldDB" id="A0A2U2J3W3"/>
<reference evidence="4 5" key="1">
    <citation type="submission" date="2018-05" db="EMBL/GenBank/DDBJ databases">
        <title>Genome of Sphingosinicella humi QZX222.</title>
        <authorList>
            <person name="Qiao Z."/>
            <person name="Wang G."/>
        </authorList>
    </citation>
    <scope>NUCLEOTIDE SEQUENCE [LARGE SCALE GENOMIC DNA]</scope>
    <source>
        <strain evidence="4 5">QZX222</strain>
    </source>
</reference>
<dbReference type="EMBL" id="QFFF01000001">
    <property type="protein sequence ID" value="PWG03017.1"/>
    <property type="molecule type" value="Genomic_DNA"/>
</dbReference>
<evidence type="ECO:0000256" key="1">
    <source>
        <dbReference type="PROSITE-ProRule" id="PRU00285"/>
    </source>
</evidence>
<dbReference type="Pfam" id="PF00011">
    <property type="entry name" value="HSP20"/>
    <property type="match status" value="1"/>
</dbReference>